<protein>
    <submittedName>
        <fullName evidence="1">Uncharacterized protein</fullName>
    </submittedName>
</protein>
<reference evidence="1" key="1">
    <citation type="submission" date="2021-04" db="EMBL/GenBank/DDBJ databases">
        <title>Ouciella asimina sp. nov., isolated from the surface seawater in the hydrothermal field of Okinawa Trough.</title>
        <authorList>
            <person name="Shuang W."/>
        </authorList>
    </citation>
    <scope>NUCLEOTIDE SEQUENCE</scope>
    <source>
        <strain evidence="1">LXI357</strain>
    </source>
</reference>
<proteinExistence type="predicted"/>
<comment type="caution">
    <text evidence="1">The sequence shown here is derived from an EMBL/GenBank/DDBJ whole genome shotgun (WGS) entry which is preliminary data.</text>
</comment>
<organism evidence="1 2">
    <name type="scientific">Stakelama marina</name>
    <dbReference type="NCBI Taxonomy" id="2826939"/>
    <lineage>
        <taxon>Bacteria</taxon>
        <taxon>Pseudomonadati</taxon>
        <taxon>Pseudomonadota</taxon>
        <taxon>Alphaproteobacteria</taxon>
        <taxon>Sphingomonadales</taxon>
        <taxon>Sphingomonadaceae</taxon>
        <taxon>Stakelama</taxon>
    </lineage>
</organism>
<dbReference type="Proteomes" id="UP000676996">
    <property type="component" value="Unassembled WGS sequence"/>
</dbReference>
<dbReference type="RefSeq" id="WP_284054517.1">
    <property type="nucleotide sequence ID" value="NZ_JAGRQC010000003.1"/>
</dbReference>
<evidence type="ECO:0000313" key="1">
    <source>
        <dbReference type="EMBL" id="MBR0553283.1"/>
    </source>
</evidence>
<evidence type="ECO:0000313" key="2">
    <source>
        <dbReference type="Proteomes" id="UP000676996"/>
    </source>
</evidence>
<keyword evidence="2" id="KW-1185">Reference proteome</keyword>
<dbReference type="EMBL" id="JAGRQC010000003">
    <property type="protein sequence ID" value="MBR0553283.1"/>
    <property type="molecule type" value="Genomic_DNA"/>
</dbReference>
<name>A0A8T4IFF2_9SPHN</name>
<accession>A0A8T4IFF2</accession>
<dbReference type="AlphaFoldDB" id="A0A8T4IFF2"/>
<sequence>MPWGPFLFDAKISAGDAIQTVALLFAVAQFTIQSRANRRADAEAAALREETARKALESRQVEIYQRLEIESNAVFKFEAEHSDILPFFKTHLAPGRAEYERRAREGDDFLTARKYYENCCNLFEISARLRQKDIVDPEVFASWVAWYFDTLLEWGFRALWHDLRDNYTPQLRMVFDKFVNELIRDWDAPHDSRRGAGQNESEEAVRMVADQTIEALRSRFYAELGSKFVCPTITNWLARVEEGRGDRAHPLAFR</sequence>
<gene>
    <name evidence="1" type="ORF">J7S20_12265</name>
</gene>